<dbReference type="EMBL" id="CAMXCT010006578">
    <property type="protein sequence ID" value="CAI4016299.1"/>
    <property type="molecule type" value="Genomic_DNA"/>
</dbReference>
<keyword evidence="4" id="KW-1185">Reference proteome</keyword>
<evidence type="ECO:0000313" key="4">
    <source>
        <dbReference type="Proteomes" id="UP001152797"/>
    </source>
</evidence>
<organism evidence="2">
    <name type="scientific">Cladocopium goreaui</name>
    <dbReference type="NCBI Taxonomy" id="2562237"/>
    <lineage>
        <taxon>Eukaryota</taxon>
        <taxon>Sar</taxon>
        <taxon>Alveolata</taxon>
        <taxon>Dinophyceae</taxon>
        <taxon>Suessiales</taxon>
        <taxon>Symbiodiniaceae</taxon>
        <taxon>Cladocopium</taxon>
    </lineage>
</organism>
<name>A0A9P1DTY7_9DINO</name>
<comment type="caution">
    <text evidence="2">The sequence shown here is derived from an EMBL/GenBank/DDBJ whole genome shotgun (WGS) entry which is preliminary data.</text>
</comment>
<evidence type="ECO:0000313" key="2">
    <source>
        <dbReference type="EMBL" id="CAI4016299.1"/>
    </source>
</evidence>
<evidence type="ECO:0000313" key="3">
    <source>
        <dbReference type="EMBL" id="CAL4803611.1"/>
    </source>
</evidence>
<feature type="region of interest" description="Disordered" evidence="1">
    <location>
        <begin position="122"/>
        <end position="144"/>
    </location>
</feature>
<feature type="region of interest" description="Disordered" evidence="1">
    <location>
        <begin position="36"/>
        <end position="59"/>
    </location>
</feature>
<evidence type="ECO:0000256" key="1">
    <source>
        <dbReference type="SAM" id="MobiDB-lite"/>
    </source>
</evidence>
<dbReference type="EMBL" id="CAMXCT030006578">
    <property type="protein sequence ID" value="CAL4803611.1"/>
    <property type="molecule type" value="Genomic_DNA"/>
</dbReference>
<dbReference type="EMBL" id="CAMXCT020006578">
    <property type="protein sequence ID" value="CAL1169674.1"/>
    <property type="molecule type" value="Genomic_DNA"/>
</dbReference>
<reference evidence="3 4" key="2">
    <citation type="submission" date="2024-05" db="EMBL/GenBank/DDBJ databases">
        <authorList>
            <person name="Chen Y."/>
            <person name="Shah S."/>
            <person name="Dougan E. K."/>
            <person name="Thang M."/>
            <person name="Chan C."/>
        </authorList>
    </citation>
    <scope>NUCLEOTIDE SEQUENCE [LARGE SCALE GENOMIC DNA]</scope>
</reference>
<accession>A0A9P1DTY7</accession>
<protein>
    <submittedName>
        <fullName evidence="3">Protein MEI2-like 5</fullName>
    </submittedName>
</protein>
<gene>
    <name evidence="2" type="ORF">C1SCF055_LOCUS41052</name>
</gene>
<dbReference type="Proteomes" id="UP001152797">
    <property type="component" value="Unassembled WGS sequence"/>
</dbReference>
<sequence length="144" mass="15595">MPEDTETEEANIKPWSLQAVKGAGYTVSKNTGDFNSEFSELFQNDPDPKASSELPTPEADKVCEPEALASLVVVTRYACPCCNTCFAKWSACQNHIFSTPKCHKEVVNDPADVTDLQAQCKGRAEELPPSGLNASDVDATGRLQ</sequence>
<dbReference type="AlphaFoldDB" id="A0A9P1DTY7"/>
<reference evidence="2" key="1">
    <citation type="submission" date="2022-10" db="EMBL/GenBank/DDBJ databases">
        <authorList>
            <person name="Chen Y."/>
            <person name="Dougan E. K."/>
            <person name="Chan C."/>
            <person name="Rhodes N."/>
            <person name="Thang M."/>
        </authorList>
    </citation>
    <scope>NUCLEOTIDE SEQUENCE</scope>
</reference>
<proteinExistence type="predicted"/>